<feature type="binding site" evidence="5">
    <location>
        <position position="163"/>
    </location>
    <ligand>
        <name>FMN</name>
        <dbReference type="ChEBI" id="CHEBI:58210"/>
    </ligand>
</feature>
<feature type="binding site" evidence="5">
    <location>
        <position position="287"/>
    </location>
    <ligand>
        <name>glyoxylate</name>
        <dbReference type="ChEBI" id="CHEBI:36655"/>
    </ligand>
</feature>
<evidence type="ECO:0000256" key="3">
    <source>
        <dbReference type="ARBA" id="ARBA00024042"/>
    </source>
</evidence>
<dbReference type="InterPro" id="IPR037396">
    <property type="entry name" value="FMN_HAD"/>
</dbReference>
<dbReference type="PROSITE" id="PS51349">
    <property type="entry name" value="FMN_HYDROXY_ACID_DH_2"/>
    <property type="match status" value="1"/>
</dbReference>
<evidence type="ECO:0000259" key="7">
    <source>
        <dbReference type="PROSITE" id="PS51349"/>
    </source>
</evidence>
<feature type="binding site" evidence="5">
    <location>
        <position position="284"/>
    </location>
    <ligand>
        <name>glyoxylate</name>
        <dbReference type="ChEBI" id="CHEBI:36655"/>
    </ligand>
</feature>
<evidence type="ECO:0000256" key="1">
    <source>
        <dbReference type="ARBA" id="ARBA00001917"/>
    </source>
</evidence>
<gene>
    <name evidence="8" type="ORF">NKR23_g6019</name>
</gene>
<feature type="binding site" evidence="5">
    <location>
        <position position="191"/>
    </location>
    <ligand>
        <name>FMN</name>
        <dbReference type="ChEBI" id="CHEBI:58210"/>
    </ligand>
</feature>
<evidence type="ECO:0000256" key="5">
    <source>
        <dbReference type="PIRSR" id="PIRSR000138-2"/>
    </source>
</evidence>
<dbReference type="GO" id="GO:0010181">
    <property type="term" value="F:FMN binding"/>
    <property type="evidence" value="ECO:0007669"/>
    <property type="project" value="InterPro"/>
</dbReference>
<reference evidence="8" key="1">
    <citation type="submission" date="2022-07" db="EMBL/GenBank/DDBJ databases">
        <title>Fungi with potential for degradation of polypropylene.</title>
        <authorList>
            <person name="Gostincar C."/>
        </authorList>
    </citation>
    <scope>NUCLEOTIDE SEQUENCE</scope>
    <source>
        <strain evidence="8">EXF-13308</strain>
    </source>
</reference>
<sequence length="399" mass="43519">MASQTGAAEKEQPDKAPTQDVLPLQQCVSLADLEQVARVKLSPMALAYYSTAAETHGAFDHNHRDWRRIGLRPRVLRNVTKVTMRTRIMASKDKGPNSSLPIFISPAAAAGLGHPDGERCLARGAARMDIPQCVCTAASVPPRQIMAAFRADPLRRGGVLFFQLYVPKVKRNAAKLIAMAKAAGFEALIVTVDTPVIGKRDADDRFRRPADVPQDGELLPPLPGDEPGPLRGYHDTTLVWEDLDWIRSLWGADKPIIVKGIQTVEDALQATRHGAVDAIYLSNHGGRQLDHAPSAVQTLLAIREQHPEILEQTEIYLDGGVRRGTDVVKALCLGARAVGLGRGFLYALSAYGTDGVVRAIQILSEEIQTAMRLLGVTDVSQLNDSYLDLSEFAYQRAKI</sequence>
<dbReference type="Gene3D" id="3.20.20.70">
    <property type="entry name" value="Aldolase class I"/>
    <property type="match status" value="1"/>
</dbReference>
<dbReference type="AlphaFoldDB" id="A0AA38RBQ2"/>
<dbReference type="PANTHER" id="PTHR10578:SF104">
    <property type="entry name" value="CYTOCHROME B2, MITOCHONDRIAL-RELATED"/>
    <property type="match status" value="1"/>
</dbReference>
<feature type="binding site" evidence="5">
    <location>
        <position position="165"/>
    </location>
    <ligand>
        <name>glyoxylate</name>
        <dbReference type="ChEBI" id="CHEBI:36655"/>
    </ligand>
</feature>
<proteinExistence type="inferred from homology"/>
<dbReference type="GO" id="GO:0016491">
    <property type="term" value="F:oxidoreductase activity"/>
    <property type="evidence" value="ECO:0007669"/>
    <property type="project" value="UniProtKB-KW"/>
</dbReference>
<dbReference type="SUPFAM" id="SSF51395">
    <property type="entry name" value="FMN-linked oxidoreductases"/>
    <property type="match status" value="1"/>
</dbReference>
<accession>A0AA38RBQ2</accession>
<keyword evidence="9" id="KW-1185">Reference proteome</keyword>
<feature type="active site" description="Proton acceptor" evidence="4">
    <location>
        <position position="284"/>
    </location>
</feature>
<dbReference type="EMBL" id="JANBVO010000017">
    <property type="protein sequence ID" value="KAJ9144127.1"/>
    <property type="molecule type" value="Genomic_DNA"/>
</dbReference>
<evidence type="ECO:0000256" key="4">
    <source>
        <dbReference type="PIRSR" id="PIRSR000138-1"/>
    </source>
</evidence>
<dbReference type="PIRSF" id="PIRSF000138">
    <property type="entry name" value="Al-hdrx_acd_dh"/>
    <property type="match status" value="1"/>
</dbReference>
<dbReference type="InterPro" id="IPR008259">
    <property type="entry name" value="FMN_hydac_DH_AS"/>
</dbReference>
<evidence type="ECO:0000313" key="8">
    <source>
        <dbReference type="EMBL" id="KAJ9144127.1"/>
    </source>
</evidence>
<feature type="binding site" evidence="5">
    <location>
        <begin position="341"/>
        <end position="342"/>
    </location>
    <ligand>
        <name>FMN</name>
        <dbReference type="ChEBI" id="CHEBI:58210"/>
    </ligand>
</feature>
<dbReference type="InterPro" id="IPR012133">
    <property type="entry name" value="Alpha-hydoxy_acid_DH_FMN"/>
</dbReference>
<feature type="binding site" evidence="5">
    <location>
        <begin position="106"/>
        <end position="108"/>
    </location>
    <ligand>
        <name>FMN</name>
        <dbReference type="ChEBI" id="CHEBI:58210"/>
    </ligand>
</feature>
<organism evidence="8 9">
    <name type="scientific">Pleurostoma richardsiae</name>
    <dbReference type="NCBI Taxonomy" id="41990"/>
    <lineage>
        <taxon>Eukaryota</taxon>
        <taxon>Fungi</taxon>
        <taxon>Dikarya</taxon>
        <taxon>Ascomycota</taxon>
        <taxon>Pezizomycotina</taxon>
        <taxon>Sordariomycetes</taxon>
        <taxon>Sordariomycetidae</taxon>
        <taxon>Calosphaeriales</taxon>
        <taxon>Pleurostomataceae</taxon>
        <taxon>Pleurostoma</taxon>
    </lineage>
</organism>
<evidence type="ECO:0000256" key="6">
    <source>
        <dbReference type="SAM" id="MobiDB-lite"/>
    </source>
</evidence>
<feature type="binding site" evidence="5">
    <location>
        <position position="200"/>
    </location>
    <ligand>
        <name>glyoxylate</name>
        <dbReference type="ChEBI" id="CHEBI:36655"/>
    </ligand>
</feature>
<dbReference type="Pfam" id="PF01070">
    <property type="entry name" value="FMN_dh"/>
    <property type="match status" value="1"/>
</dbReference>
<name>A0AA38RBQ2_9PEZI</name>
<keyword evidence="5" id="KW-0285">Flavoprotein</keyword>
<keyword evidence="5" id="KW-0288">FMN</keyword>
<evidence type="ECO:0000256" key="2">
    <source>
        <dbReference type="ARBA" id="ARBA00023002"/>
    </source>
</evidence>
<comment type="similarity">
    <text evidence="3">Belongs to the FMN-dependent alpha-hydroxy acid dehydrogenase family.</text>
</comment>
<feature type="region of interest" description="Disordered" evidence="6">
    <location>
        <begin position="1"/>
        <end position="20"/>
    </location>
</feature>
<dbReference type="PANTHER" id="PTHR10578">
    <property type="entry name" value="S -2-HYDROXY-ACID OXIDASE-RELATED"/>
    <property type="match status" value="1"/>
</dbReference>
<dbReference type="InterPro" id="IPR000262">
    <property type="entry name" value="FMN-dep_DH"/>
</dbReference>
<protein>
    <submittedName>
        <fullName evidence="8">Cytochrome b2</fullName>
    </submittedName>
</protein>
<evidence type="ECO:0000313" key="9">
    <source>
        <dbReference type="Proteomes" id="UP001174694"/>
    </source>
</evidence>
<dbReference type="Proteomes" id="UP001174694">
    <property type="component" value="Unassembled WGS sequence"/>
</dbReference>
<feature type="binding site" evidence="5">
    <location>
        <position position="259"/>
    </location>
    <ligand>
        <name>FMN</name>
        <dbReference type="ChEBI" id="CHEBI:58210"/>
    </ligand>
</feature>
<keyword evidence="2" id="KW-0560">Oxidoreductase</keyword>
<dbReference type="InterPro" id="IPR013785">
    <property type="entry name" value="Aldolase_TIM"/>
</dbReference>
<dbReference type="PROSITE" id="PS00557">
    <property type="entry name" value="FMN_HYDROXY_ACID_DH_1"/>
    <property type="match status" value="1"/>
</dbReference>
<comment type="cofactor">
    <cofactor evidence="1">
        <name>FMN</name>
        <dbReference type="ChEBI" id="CHEBI:58210"/>
    </cofactor>
</comment>
<feature type="binding site" evidence="5">
    <location>
        <position position="48"/>
    </location>
    <ligand>
        <name>glyoxylate</name>
        <dbReference type="ChEBI" id="CHEBI:36655"/>
    </ligand>
</feature>
<feature type="binding site" evidence="5">
    <location>
        <begin position="318"/>
        <end position="322"/>
    </location>
    <ligand>
        <name>FMN</name>
        <dbReference type="ChEBI" id="CHEBI:58210"/>
    </ligand>
</feature>
<comment type="caution">
    <text evidence="8">The sequence shown here is derived from an EMBL/GenBank/DDBJ whole genome shotgun (WGS) entry which is preliminary data.</text>
</comment>
<feature type="binding site" evidence="5">
    <location>
        <position position="282"/>
    </location>
    <ligand>
        <name>FMN</name>
        <dbReference type="ChEBI" id="CHEBI:58210"/>
    </ligand>
</feature>
<feature type="region of interest" description="Disordered" evidence="6">
    <location>
        <begin position="205"/>
        <end position="227"/>
    </location>
</feature>
<feature type="domain" description="FMN hydroxy acid dehydrogenase" evidence="7">
    <location>
        <begin position="22"/>
        <end position="392"/>
    </location>
</feature>